<name>A0A239XVN4_9FLAO</name>
<dbReference type="AlphaFoldDB" id="A0A239XVN4"/>
<keyword evidence="1" id="KW-0812">Transmembrane</keyword>
<organism evidence="2 3">
    <name type="scientific">Chryseobacterium taklimakanense</name>
    <dbReference type="NCBI Taxonomy" id="536441"/>
    <lineage>
        <taxon>Bacteria</taxon>
        <taxon>Pseudomonadati</taxon>
        <taxon>Bacteroidota</taxon>
        <taxon>Flavobacteriia</taxon>
        <taxon>Flavobacteriales</taxon>
        <taxon>Weeksellaceae</taxon>
        <taxon>Chryseobacterium group</taxon>
        <taxon>Chryseobacterium</taxon>
    </lineage>
</organism>
<evidence type="ECO:0000313" key="2">
    <source>
        <dbReference type="EMBL" id="SNV50133.1"/>
    </source>
</evidence>
<evidence type="ECO:0000313" key="3">
    <source>
        <dbReference type="Proteomes" id="UP000215196"/>
    </source>
</evidence>
<feature type="transmembrane region" description="Helical" evidence="1">
    <location>
        <begin position="40"/>
        <end position="60"/>
    </location>
</feature>
<proteinExistence type="predicted"/>
<sequence length="66" mass="7598">MKKTEKDILEKDGLLYFNRLNQIFPSKQQIAPGYSANVNFYKIAVAVLSLLVLLSIFYFVERTIAI</sequence>
<keyword evidence="3" id="KW-1185">Reference proteome</keyword>
<reference evidence="2 3" key="1">
    <citation type="submission" date="2017-06" db="EMBL/GenBank/DDBJ databases">
        <authorList>
            <consortium name="Pathogen Informatics"/>
        </authorList>
    </citation>
    <scope>NUCLEOTIDE SEQUENCE [LARGE SCALE GENOMIC DNA]</scope>
    <source>
        <strain evidence="2 3">NCTC13490</strain>
    </source>
</reference>
<dbReference type="Proteomes" id="UP000215196">
    <property type="component" value="Chromosome 1"/>
</dbReference>
<keyword evidence="1" id="KW-0472">Membrane</keyword>
<dbReference type="KEGG" id="ctak:4412677_02277"/>
<evidence type="ECO:0000256" key="1">
    <source>
        <dbReference type="SAM" id="Phobius"/>
    </source>
</evidence>
<accession>A0A239XVN4</accession>
<protein>
    <submittedName>
        <fullName evidence="2">Uncharacterized protein</fullName>
    </submittedName>
</protein>
<keyword evidence="1" id="KW-1133">Transmembrane helix</keyword>
<dbReference type="EMBL" id="LT906465">
    <property type="protein sequence ID" value="SNV50133.1"/>
    <property type="molecule type" value="Genomic_DNA"/>
</dbReference>
<dbReference type="RefSeq" id="WP_095073247.1">
    <property type="nucleotide sequence ID" value="NZ_LT906465.1"/>
</dbReference>
<gene>
    <name evidence="2" type="ORF">SAMEA4412677_02277</name>
</gene>